<comment type="caution">
    <text evidence="1">The sequence shown here is derived from an EMBL/GenBank/DDBJ whole genome shotgun (WGS) entry which is preliminary data.</text>
</comment>
<reference evidence="1 2" key="1">
    <citation type="submission" date="2018-11" db="EMBL/GenBank/DDBJ databases">
        <title>Rufibacter latericius sp. nov., isolated from water in Baiyang Lake.</title>
        <authorList>
            <person name="Yang Y."/>
        </authorList>
    </citation>
    <scope>NUCLEOTIDE SEQUENCE [LARGE SCALE GENOMIC DNA]</scope>
    <source>
        <strain evidence="1 2">R-22-1c-1</strain>
    </source>
</reference>
<accession>A0A3M9MAE9</accession>
<sequence>MERGALEGGFWKIGHKPLMIISKFQFKTGVQNQKDQRCGFSERSWRIPFLLIYGINDKPKQQV</sequence>
<keyword evidence="2" id="KW-1185">Reference proteome</keyword>
<evidence type="ECO:0000313" key="2">
    <source>
        <dbReference type="Proteomes" id="UP000272117"/>
    </source>
</evidence>
<protein>
    <submittedName>
        <fullName evidence="1">Uncharacterized protein</fullName>
    </submittedName>
</protein>
<evidence type="ECO:0000313" key="1">
    <source>
        <dbReference type="EMBL" id="RNI22521.1"/>
    </source>
</evidence>
<dbReference type="Proteomes" id="UP000272117">
    <property type="component" value="Unassembled WGS sequence"/>
</dbReference>
<organism evidence="1 2">
    <name type="scientific">Rufibacter latericius</name>
    <dbReference type="NCBI Taxonomy" id="2487040"/>
    <lineage>
        <taxon>Bacteria</taxon>
        <taxon>Pseudomonadati</taxon>
        <taxon>Bacteroidota</taxon>
        <taxon>Cytophagia</taxon>
        <taxon>Cytophagales</taxon>
        <taxon>Hymenobacteraceae</taxon>
        <taxon>Rufibacter</taxon>
    </lineage>
</organism>
<name>A0A3M9MAE9_9BACT</name>
<dbReference type="EMBL" id="RJJD01000021">
    <property type="protein sequence ID" value="RNI22521.1"/>
    <property type="molecule type" value="Genomic_DNA"/>
</dbReference>
<proteinExistence type="predicted"/>
<dbReference type="AlphaFoldDB" id="A0A3M9MAE9"/>
<gene>
    <name evidence="1" type="ORF">EFB08_20700</name>
</gene>